<dbReference type="SMART" id="SM00346">
    <property type="entry name" value="HTH_ICLR"/>
    <property type="match status" value="1"/>
</dbReference>
<dbReference type="PROSITE" id="PS51078">
    <property type="entry name" value="ICLR_ED"/>
    <property type="match status" value="1"/>
</dbReference>
<evidence type="ECO:0000259" key="4">
    <source>
        <dbReference type="PROSITE" id="PS51077"/>
    </source>
</evidence>
<dbReference type="Pfam" id="PF09339">
    <property type="entry name" value="HTH_IclR"/>
    <property type="match status" value="1"/>
</dbReference>
<dbReference type="PROSITE" id="PS51077">
    <property type="entry name" value="HTH_ICLR"/>
    <property type="match status" value="1"/>
</dbReference>
<dbReference type="GO" id="GO:0003677">
    <property type="term" value="F:DNA binding"/>
    <property type="evidence" value="ECO:0007669"/>
    <property type="project" value="UniProtKB-KW"/>
</dbReference>
<name>A0ABS4GVZ1_9BACL</name>
<dbReference type="Proteomes" id="UP001519343">
    <property type="component" value="Unassembled WGS sequence"/>
</dbReference>
<protein>
    <submittedName>
        <fullName evidence="6">DNA-binding IclR family transcriptional regulator</fullName>
    </submittedName>
</protein>
<evidence type="ECO:0000256" key="2">
    <source>
        <dbReference type="ARBA" id="ARBA00023125"/>
    </source>
</evidence>
<evidence type="ECO:0000313" key="7">
    <source>
        <dbReference type="Proteomes" id="UP001519343"/>
    </source>
</evidence>
<dbReference type="InterPro" id="IPR005471">
    <property type="entry name" value="Tscrpt_reg_IclR_N"/>
</dbReference>
<dbReference type="SUPFAM" id="SSF55781">
    <property type="entry name" value="GAF domain-like"/>
    <property type="match status" value="1"/>
</dbReference>
<keyword evidence="3" id="KW-0804">Transcription</keyword>
<organism evidence="6 7">
    <name type="scientific">Ammoniphilus resinae</name>
    <dbReference type="NCBI Taxonomy" id="861532"/>
    <lineage>
        <taxon>Bacteria</taxon>
        <taxon>Bacillati</taxon>
        <taxon>Bacillota</taxon>
        <taxon>Bacilli</taxon>
        <taxon>Bacillales</taxon>
        <taxon>Paenibacillaceae</taxon>
        <taxon>Aneurinibacillus group</taxon>
        <taxon>Ammoniphilus</taxon>
    </lineage>
</organism>
<dbReference type="InterPro" id="IPR050707">
    <property type="entry name" value="HTH_MetabolicPath_Reg"/>
</dbReference>
<dbReference type="EMBL" id="JAGGKT010000018">
    <property type="protein sequence ID" value="MBP1934257.1"/>
    <property type="molecule type" value="Genomic_DNA"/>
</dbReference>
<sequence length="258" mass="29079">MASFNANVISKTFAVLRAFTDVQMEWGVHELSRHLNIPASSLHRMLKMLKDEHVLQISPISGKYQFGPEMVRMAAIISVDVDIKKAAKPCMKRLSTTFNESVYLTQYHPQHKKLSFIDCVNSPKPLQYVLEMGVLQPVHIAASGKSILAFLEEKEIAAVLELEGVAEGRKDELYKEIVRIREQGYCMTTNERKQGALSIGAPIFDAAKKVIGSMIYTIPENRFDMREKEAIVKQVMQETGNISYALGYRQDLNVTANL</sequence>
<feature type="domain" description="HTH iclR-type" evidence="4">
    <location>
        <begin position="6"/>
        <end position="68"/>
    </location>
</feature>
<keyword evidence="2 6" id="KW-0238">DNA-binding</keyword>
<accession>A0ABS4GVZ1</accession>
<gene>
    <name evidence="6" type="ORF">J2Z37_004276</name>
</gene>
<dbReference type="InterPro" id="IPR029016">
    <property type="entry name" value="GAF-like_dom_sf"/>
</dbReference>
<reference evidence="6 7" key="1">
    <citation type="submission" date="2021-03" db="EMBL/GenBank/DDBJ databases">
        <title>Genomic Encyclopedia of Type Strains, Phase IV (KMG-IV): sequencing the most valuable type-strain genomes for metagenomic binning, comparative biology and taxonomic classification.</title>
        <authorList>
            <person name="Goeker M."/>
        </authorList>
    </citation>
    <scope>NUCLEOTIDE SEQUENCE [LARGE SCALE GENOMIC DNA]</scope>
    <source>
        <strain evidence="6 7">DSM 24738</strain>
    </source>
</reference>
<dbReference type="PANTHER" id="PTHR30136:SF35">
    <property type="entry name" value="HTH-TYPE TRANSCRIPTIONAL REGULATOR RV1719"/>
    <property type="match status" value="1"/>
</dbReference>
<dbReference type="Pfam" id="PF01614">
    <property type="entry name" value="IclR_C"/>
    <property type="match status" value="1"/>
</dbReference>
<evidence type="ECO:0000313" key="6">
    <source>
        <dbReference type="EMBL" id="MBP1934257.1"/>
    </source>
</evidence>
<dbReference type="Gene3D" id="3.30.450.40">
    <property type="match status" value="1"/>
</dbReference>
<dbReference type="SUPFAM" id="SSF46785">
    <property type="entry name" value="Winged helix' DNA-binding domain"/>
    <property type="match status" value="1"/>
</dbReference>
<keyword evidence="1" id="KW-0805">Transcription regulation</keyword>
<evidence type="ECO:0000259" key="5">
    <source>
        <dbReference type="PROSITE" id="PS51078"/>
    </source>
</evidence>
<keyword evidence="7" id="KW-1185">Reference proteome</keyword>
<evidence type="ECO:0000256" key="1">
    <source>
        <dbReference type="ARBA" id="ARBA00023015"/>
    </source>
</evidence>
<feature type="domain" description="IclR-ED" evidence="5">
    <location>
        <begin position="69"/>
        <end position="248"/>
    </location>
</feature>
<dbReference type="Gene3D" id="1.10.10.10">
    <property type="entry name" value="Winged helix-like DNA-binding domain superfamily/Winged helix DNA-binding domain"/>
    <property type="match status" value="1"/>
</dbReference>
<comment type="caution">
    <text evidence="6">The sequence shown here is derived from an EMBL/GenBank/DDBJ whole genome shotgun (WGS) entry which is preliminary data.</text>
</comment>
<dbReference type="InterPro" id="IPR036390">
    <property type="entry name" value="WH_DNA-bd_sf"/>
</dbReference>
<proteinExistence type="predicted"/>
<dbReference type="InterPro" id="IPR036388">
    <property type="entry name" value="WH-like_DNA-bd_sf"/>
</dbReference>
<dbReference type="RefSeq" id="WP_209812263.1">
    <property type="nucleotide sequence ID" value="NZ_JAGGKT010000018.1"/>
</dbReference>
<dbReference type="PANTHER" id="PTHR30136">
    <property type="entry name" value="HELIX-TURN-HELIX TRANSCRIPTIONAL REGULATOR, ICLR FAMILY"/>
    <property type="match status" value="1"/>
</dbReference>
<dbReference type="InterPro" id="IPR014757">
    <property type="entry name" value="Tscrpt_reg_IclR_C"/>
</dbReference>
<evidence type="ECO:0000256" key="3">
    <source>
        <dbReference type="ARBA" id="ARBA00023163"/>
    </source>
</evidence>